<organism evidence="1 2">
    <name type="scientific">Angustibacter luteus</name>
    <dbReference type="NCBI Taxonomy" id="658456"/>
    <lineage>
        <taxon>Bacteria</taxon>
        <taxon>Bacillati</taxon>
        <taxon>Actinomycetota</taxon>
        <taxon>Actinomycetes</taxon>
        <taxon>Kineosporiales</taxon>
        <taxon>Kineosporiaceae</taxon>
    </lineage>
</organism>
<sequence length="90" mass="10117">MRLLKSSCRSTEATKCASRLTTSSPDFADLYTPFDALVFFADAGNGDQFGVAMRANREVYVWNHENDSRTWVAPSILRYLEDTMSGQTKV</sequence>
<gene>
    <name evidence="1" type="ORF">ACFQDO_07500</name>
</gene>
<dbReference type="InterPro" id="IPR037883">
    <property type="entry name" value="Knr4/Smi1-like_sf"/>
</dbReference>
<comment type="caution">
    <text evidence="1">The sequence shown here is derived from an EMBL/GenBank/DDBJ whole genome shotgun (WGS) entry which is preliminary data.</text>
</comment>
<evidence type="ECO:0000313" key="1">
    <source>
        <dbReference type="EMBL" id="MFC6006973.1"/>
    </source>
</evidence>
<name>A0ABW1JE35_9ACTN</name>
<reference evidence="2" key="1">
    <citation type="journal article" date="2019" name="Int. J. Syst. Evol. Microbiol.">
        <title>The Global Catalogue of Microorganisms (GCM) 10K type strain sequencing project: providing services to taxonomists for standard genome sequencing and annotation.</title>
        <authorList>
            <consortium name="The Broad Institute Genomics Platform"/>
            <consortium name="The Broad Institute Genome Sequencing Center for Infectious Disease"/>
            <person name="Wu L."/>
            <person name="Ma J."/>
        </authorList>
    </citation>
    <scope>NUCLEOTIDE SEQUENCE [LARGE SCALE GENOMIC DNA]</scope>
    <source>
        <strain evidence="2">KACC 14249</strain>
    </source>
</reference>
<keyword evidence="2" id="KW-1185">Reference proteome</keyword>
<dbReference type="Proteomes" id="UP001596189">
    <property type="component" value="Unassembled WGS sequence"/>
</dbReference>
<proteinExistence type="predicted"/>
<dbReference type="EMBL" id="JBHSRD010000003">
    <property type="protein sequence ID" value="MFC6006973.1"/>
    <property type="molecule type" value="Genomic_DNA"/>
</dbReference>
<protein>
    <submittedName>
        <fullName evidence="1">SMI1/KNR4 family protein</fullName>
    </submittedName>
</protein>
<evidence type="ECO:0000313" key="2">
    <source>
        <dbReference type="Proteomes" id="UP001596189"/>
    </source>
</evidence>
<dbReference type="Pfam" id="PF14568">
    <property type="entry name" value="SUKH_6"/>
    <property type="match status" value="1"/>
</dbReference>
<accession>A0ABW1JE35</accession>
<dbReference type="RefSeq" id="WP_345718435.1">
    <property type="nucleotide sequence ID" value="NZ_BAABFP010000008.1"/>
</dbReference>
<dbReference type="SUPFAM" id="SSF160631">
    <property type="entry name" value="SMI1/KNR4-like"/>
    <property type="match status" value="1"/>
</dbReference>